<organism evidence="2 3">
    <name type="scientific">Adineta ricciae</name>
    <name type="common">Rotifer</name>
    <dbReference type="NCBI Taxonomy" id="249248"/>
    <lineage>
        <taxon>Eukaryota</taxon>
        <taxon>Metazoa</taxon>
        <taxon>Spiralia</taxon>
        <taxon>Gnathifera</taxon>
        <taxon>Rotifera</taxon>
        <taxon>Eurotatoria</taxon>
        <taxon>Bdelloidea</taxon>
        <taxon>Adinetida</taxon>
        <taxon>Adinetidae</taxon>
        <taxon>Adineta</taxon>
    </lineage>
</organism>
<protein>
    <submittedName>
        <fullName evidence="2">Uncharacterized protein</fullName>
    </submittedName>
</protein>
<dbReference type="OrthoDB" id="5046242at2759"/>
<gene>
    <name evidence="1" type="ORF">EDS130_LOCUS34141</name>
    <name evidence="2" type="ORF">XAT740_LOCUS55612</name>
</gene>
<keyword evidence="3" id="KW-1185">Reference proteome</keyword>
<accession>A0A816EYX7</accession>
<evidence type="ECO:0000313" key="3">
    <source>
        <dbReference type="Proteomes" id="UP000663828"/>
    </source>
</evidence>
<dbReference type="AlphaFoldDB" id="A0A816EYX7"/>
<dbReference type="Proteomes" id="UP000663828">
    <property type="component" value="Unassembled WGS sequence"/>
</dbReference>
<name>A0A816EYX7_ADIRI</name>
<comment type="caution">
    <text evidence="2">The sequence shown here is derived from an EMBL/GenBank/DDBJ whole genome shotgun (WGS) entry which is preliminary data.</text>
</comment>
<dbReference type="Proteomes" id="UP000663852">
    <property type="component" value="Unassembled WGS sequence"/>
</dbReference>
<dbReference type="EMBL" id="CAJNOR010010493">
    <property type="protein sequence ID" value="CAF1654308.1"/>
    <property type="molecule type" value="Genomic_DNA"/>
</dbReference>
<evidence type="ECO:0000313" key="2">
    <source>
        <dbReference type="EMBL" id="CAF1654308.1"/>
    </source>
</evidence>
<reference evidence="2" key="1">
    <citation type="submission" date="2021-02" db="EMBL/GenBank/DDBJ databases">
        <authorList>
            <person name="Nowell W R."/>
        </authorList>
    </citation>
    <scope>NUCLEOTIDE SEQUENCE</scope>
</reference>
<proteinExistence type="predicted"/>
<dbReference type="EMBL" id="CAJNOJ010000282">
    <property type="protein sequence ID" value="CAF1366755.1"/>
    <property type="molecule type" value="Genomic_DNA"/>
</dbReference>
<evidence type="ECO:0000313" key="1">
    <source>
        <dbReference type="EMBL" id="CAF1366755.1"/>
    </source>
</evidence>
<sequence length="106" mass="11952">MKTFNADGSLIPDQLIDQATKIIDRLFLLVKEYSNEHGDISLFDFIEPRLEEISDLNVKNLVQLFLSYAELHEGSDLKELSVKCYSKGEARLEPSDLSLSNGFGTL</sequence>